<dbReference type="Proteomes" id="UP000759246">
    <property type="component" value="Unassembled WGS sequence"/>
</dbReference>
<comment type="caution">
    <text evidence="1">The sequence shown here is derived from an EMBL/GenBank/DDBJ whole genome shotgun (WGS) entry which is preliminary data.</text>
</comment>
<accession>A0A929RR60</accession>
<proteinExistence type="predicted"/>
<evidence type="ECO:0000313" key="2">
    <source>
        <dbReference type="Proteomes" id="UP000759246"/>
    </source>
</evidence>
<protein>
    <submittedName>
        <fullName evidence="1">Uncharacterized protein</fullName>
    </submittedName>
</protein>
<name>A0A929RR60_9ACTO</name>
<sequence>MNHELDVQTIFHDRDPVTNTVKVTLKVPKTVDPEIAKAIFLEAIKNMQENYR</sequence>
<gene>
    <name evidence="1" type="ORF">HXK09_11115</name>
</gene>
<dbReference type="AlphaFoldDB" id="A0A929RR60"/>
<dbReference type="EMBL" id="JABZGF010000624">
    <property type="protein sequence ID" value="MBF0967652.1"/>
    <property type="molecule type" value="Genomic_DNA"/>
</dbReference>
<reference evidence="1" key="1">
    <citation type="submission" date="2020-04" db="EMBL/GenBank/DDBJ databases">
        <title>Deep metagenomics examines the oral microbiome during advanced dental caries in children, revealing novel taxa and co-occurrences with host molecules.</title>
        <authorList>
            <person name="Baker J.L."/>
            <person name="Morton J.T."/>
            <person name="Dinis M."/>
            <person name="Alvarez R."/>
            <person name="Tran N.C."/>
            <person name="Knight R."/>
            <person name="Edlund A."/>
        </authorList>
    </citation>
    <scope>NUCLEOTIDE SEQUENCE</scope>
    <source>
        <strain evidence="1">JCVI_30_bin.13</strain>
    </source>
</reference>
<organism evidence="1 2">
    <name type="scientific">Actinomyces bouchesdurhonensis</name>
    <dbReference type="NCBI Taxonomy" id="1852361"/>
    <lineage>
        <taxon>Bacteria</taxon>
        <taxon>Bacillati</taxon>
        <taxon>Actinomycetota</taxon>
        <taxon>Actinomycetes</taxon>
        <taxon>Actinomycetales</taxon>
        <taxon>Actinomycetaceae</taxon>
        <taxon>Actinomyces</taxon>
    </lineage>
</organism>
<evidence type="ECO:0000313" key="1">
    <source>
        <dbReference type="EMBL" id="MBF0967652.1"/>
    </source>
</evidence>